<evidence type="ECO:0000313" key="2">
    <source>
        <dbReference type="Proteomes" id="UP000240653"/>
    </source>
</evidence>
<dbReference type="OrthoDB" id="1522627at2"/>
<accession>A0A2P7SD91</accession>
<gene>
    <name evidence="1" type="ORF">C7I85_14770</name>
</gene>
<sequence>MTYLIEMGVDPKLLQLSLSTPSSDIRYLTAGEMAQFGVTTSAPASNQSVSTAPNVAAPIRQVPTVKVDTSSIIRALRFVAAYHDAWSRPNSQALAFMNSAYAERVNFYGKEVSRDDVLKEKATFAERWPRRAYSVKHGSEQVICDPTCTVSGLVEWFADSPKRAKSSSGAATFTLVWDPATSKIISETGNVVATDRKAHDPIRIVSQWQDQNGDCRGGPGDSDETLKACDRREAIGAKLEAVGWCYGREGENGYQMDWHICGR</sequence>
<dbReference type="Proteomes" id="UP000240653">
    <property type="component" value="Unassembled WGS sequence"/>
</dbReference>
<protein>
    <submittedName>
        <fullName evidence="1">Uncharacterized protein</fullName>
    </submittedName>
</protein>
<reference evidence="1 2" key="1">
    <citation type="submission" date="2018-03" db="EMBL/GenBank/DDBJ databases">
        <title>The draft genome of Mesorhizobium soli JCM 19897.</title>
        <authorList>
            <person name="Li L."/>
            <person name="Liu L."/>
            <person name="Liang L."/>
            <person name="Wang T."/>
            <person name="Zhang X."/>
        </authorList>
    </citation>
    <scope>NUCLEOTIDE SEQUENCE [LARGE SCALE GENOMIC DNA]</scope>
    <source>
        <strain evidence="1 2">JCM 19897</strain>
    </source>
</reference>
<organism evidence="1 2">
    <name type="scientific">Pseudaminobacter soli</name>
    <name type="common">ex Li et al. 2025</name>
    <dbReference type="NCBI Taxonomy" id="1295366"/>
    <lineage>
        <taxon>Bacteria</taxon>
        <taxon>Pseudomonadati</taxon>
        <taxon>Pseudomonadota</taxon>
        <taxon>Alphaproteobacteria</taxon>
        <taxon>Hyphomicrobiales</taxon>
        <taxon>Phyllobacteriaceae</taxon>
        <taxon>Pseudaminobacter</taxon>
    </lineage>
</organism>
<comment type="caution">
    <text evidence="1">The sequence shown here is derived from an EMBL/GenBank/DDBJ whole genome shotgun (WGS) entry which is preliminary data.</text>
</comment>
<proteinExistence type="predicted"/>
<dbReference type="EMBL" id="PXYL01000006">
    <property type="protein sequence ID" value="PSJ60464.1"/>
    <property type="molecule type" value="Genomic_DNA"/>
</dbReference>
<evidence type="ECO:0000313" key="1">
    <source>
        <dbReference type="EMBL" id="PSJ60464.1"/>
    </source>
</evidence>
<name>A0A2P7SD91_9HYPH</name>
<dbReference type="AlphaFoldDB" id="A0A2P7SD91"/>
<keyword evidence="2" id="KW-1185">Reference proteome</keyword>